<dbReference type="PANTHER" id="PTHR34322">
    <property type="entry name" value="TRANSPOSASE, Y1_TNP DOMAIN-CONTAINING"/>
    <property type="match status" value="1"/>
</dbReference>
<feature type="domain" description="Transposase IS200-like" evidence="1">
    <location>
        <begin position="9"/>
        <end position="123"/>
    </location>
</feature>
<sequence>MPRRAREKSKSGIYHIMWRGANRQEIFHDDEDRIRYIDILERVKKKSQLKVYAWCLMSNHVHLLLKEEDEELSTAMKRVAVSYVRYYNWKYRTTGHLYQDRFKSENVETEQYLRTVVRYIHQNPVKARIVQSVEQWRWSSCQAYYEQQSSTNFLDKEMILKMYSTNMAVAIEKFRDFNEQQNNDQCLDDDVYRIRLSDDEARLAIKKLLCGIEITHVKSLPRIERNSLLQKVKGIEGVSQRQAARILGVSANLIFKA</sequence>
<keyword evidence="3" id="KW-1185">Reference proteome</keyword>
<name>A0ABS4RJ40_9BACI</name>
<dbReference type="RefSeq" id="WP_066398119.1">
    <property type="nucleotide sequence ID" value="NZ_JAGIKZ010000019.1"/>
</dbReference>
<reference evidence="2 3" key="1">
    <citation type="submission" date="2021-03" db="EMBL/GenBank/DDBJ databases">
        <title>Genomic Encyclopedia of Type Strains, Phase IV (KMG-IV): sequencing the most valuable type-strain genomes for metagenomic binning, comparative biology and taxonomic classification.</title>
        <authorList>
            <person name="Goeker M."/>
        </authorList>
    </citation>
    <scope>NUCLEOTIDE SEQUENCE [LARGE SCALE GENOMIC DNA]</scope>
    <source>
        <strain evidence="2 3">DSM 26675</strain>
    </source>
</reference>
<dbReference type="InterPro" id="IPR002686">
    <property type="entry name" value="Transposase_17"/>
</dbReference>
<evidence type="ECO:0000313" key="2">
    <source>
        <dbReference type="EMBL" id="MBP2242370.1"/>
    </source>
</evidence>
<comment type="caution">
    <text evidence="2">The sequence shown here is derived from an EMBL/GenBank/DDBJ whole genome shotgun (WGS) entry which is preliminary data.</text>
</comment>
<dbReference type="InterPro" id="IPR036515">
    <property type="entry name" value="Transposase_17_sf"/>
</dbReference>
<dbReference type="SMART" id="SM01321">
    <property type="entry name" value="Y1_Tnp"/>
    <property type="match status" value="1"/>
</dbReference>
<accession>A0ABS4RJ40</accession>
<dbReference type="Gene3D" id="3.30.70.1290">
    <property type="entry name" value="Transposase IS200-like"/>
    <property type="match status" value="1"/>
</dbReference>
<dbReference type="Proteomes" id="UP001519293">
    <property type="component" value="Unassembled WGS sequence"/>
</dbReference>
<dbReference type="PANTHER" id="PTHR34322:SF2">
    <property type="entry name" value="TRANSPOSASE IS200-LIKE DOMAIN-CONTAINING PROTEIN"/>
    <property type="match status" value="1"/>
</dbReference>
<protein>
    <submittedName>
        <fullName evidence="2">REP element-mobilizing transposase RayT</fullName>
    </submittedName>
</protein>
<evidence type="ECO:0000313" key="3">
    <source>
        <dbReference type="Proteomes" id="UP001519293"/>
    </source>
</evidence>
<proteinExistence type="predicted"/>
<evidence type="ECO:0000259" key="1">
    <source>
        <dbReference type="SMART" id="SM01321"/>
    </source>
</evidence>
<dbReference type="SUPFAM" id="SSF143422">
    <property type="entry name" value="Transposase IS200-like"/>
    <property type="match status" value="1"/>
</dbReference>
<organism evidence="2 3">
    <name type="scientific">Cytobacillus eiseniae</name>
    <dbReference type="NCBI Taxonomy" id="762947"/>
    <lineage>
        <taxon>Bacteria</taxon>
        <taxon>Bacillati</taxon>
        <taxon>Bacillota</taxon>
        <taxon>Bacilli</taxon>
        <taxon>Bacillales</taxon>
        <taxon>Bacillaceae</taxon>
        <taxon>Cytobacillus</taxon>
    </lineage>
</organism>
<dbReference type="EMBL" id="JAGIKZ010000019">
    <property type="protein sequence ID" value="MBP2242370.1"/>
    <property type="molecule type" value="Genomic_DNA"/>
</dbReference>
<dbReference type="NCBIfam" id="NF047646">
    <property type="entry name" value="REP_Tyr_transpos"/>
    <property type="match status" value="1"/>
</dbReference>
<dbReference type="Pfam" id="PF01797">
    <property type="entry name" value="Y1_Tnp"/>
    <property type="match status" value="1"/>
</dbReference>
<gene>
    <name evidence="2" type="ORF">J2Z40_002944</name>
</gene>